<feature type="binding site" evidence="4">
    <location>
        <position position="217"/>
    </location>
    <ligand>
        <name>a divalent metal cation</name>
        <dbReference type="ChEBI" id="CHEBI:60240"/>
        <label>1</label>
    </ligand>
</feature>
<feature type="binding site" evidence="4">
    <location>
        <position position="167"/>
    </location>
    <ligand>
        <name>a divalent metal cation</name>
        <dbReference type="ChEBI" id="CHEBI:60240"/>
        <label>2</label>
    </ligand>
</feature>
<keyword evidence="6" id="KW-1185">Reference proteome</keyword>
<dbReference type="CDD" id="cd01310">
    <property type="entry name" value="TatD_DNAse"/>
    <property type="match status" value="1"/>
</dbReference>
<dbReference type="PROSITE" id="PS01090">
    <property type="entry name" value="TATD_2"/>
    <property type="match status" value="1"/>
</dbReference>
<proteinExistence type="inferred from homology"/>
<feature type="binding site" evidence="4">
    <location>
        <position position="105"/>
    </location>
    <ligand>
        <name>a divalent metal cation</name>
        <dbReference type="ChEBI" id="CHEBI:60240"/>
        <label>1</label>
    </ligand>
</feature>
<dbReference type="PANTHER" id="PTHR46124">
    <property type="entry name" value="D-AMINOACYL-TRNA DEACYLASE"/>
    <property type="match status" value="1"/>
</dbReference>
<dbReference type="GO" id="GO:0016788">
    <property type="term" value="F:hydrolase activity, acting on ester bonds"/>
    <property type="evidence" value="ECO:0007669"/>
    <property type="project" value="InterPro"/>
</dbReference>
<dbReference type="NCBIfam" id="TIGR00010">
    <property type="entry name" value="YchF/TatD family DNA exonuclease"/>
    <property type="match status" value="1"/>
</dbReference>
<dbReference type="PANTHER" id="PTHR46124:SF2">
    <property type="entry name" value="D-AMINOACYL-TRNA DEACYLASE"/>
    <property type="match status" value="1"/>
</dbReference>
<dbReference type="FunFam" id="3.20.20.140:FF:000005">
    <property type="entry name" value="TatD family hydrolase"/>
    <property type="match status" value="1"/>
</dbReference>
<dbReference type="KEGG" id="xau:Xaut_4330"/>
<dbReference type="Proteomes" id="UP000002417">
    <property type="component" value="Chromosome"/>
</dbReference>
<dbReference type="AlphaFoldDB" id="A7INF7"/>
<dbReference type="GO" id="GO:0004536">
    <property type="term" value="F:DNA nuclease activity"/>
    <property type="evidence" value="ECO:0007669"/>
    <property type="project" value="InterPro"/>
</dbReference>
<dbReference type="eggNOG" id="COG0084">
    <property type="taxonomic scope" value="Bacteria"/>
</dbReference>
<dbReference type="SUPFAM" id="SSF51556">
    <property type="entry name" value="Metallo-dependent hydrolases"/>
    <property type="match status" value="1"/>
</dbReference>
<evidence type="ECO:0000256" key="2">
    <source>
        <dbReference type="ARBA" id="ARBA00022723"/>
    </source>
</evidence>
<dbReference type="PhylomeDB" id="A7INF7"/>
<dbReference type="Gene3D" id="3.20.20.140">
    <property type="entry name" value="Metal-dependent hydrolases"/>
    <property type="match status" value="1"/>
</dbReference>
<dbReference type="PROSITE" id="PS01137">
    <property type="entry name" value="TATD_1"/>
    <property type="match status" value="1"/>
</dbReference>
<organism evidence="5 6">
    <name type="scientific">Xanthobacter autotrophicus (strain ATCC BAA-1158 / Py2)</name>
    <dbReference type="NCBI Taxonomy" id="78245"/>
    <lineage>
        <taxon>Bacteria</taxon>
        <taxon>Pseudomonadati</taxon>
        <taxon>Pseudomonadota</taxon>
        <taxon>Alphaproteobacteria</taxon>
        <taxon>Hyphomicrobiales</taxon>
        <taxon>Xanthobacteraceae</taxon>
        <taxon>Xanthobacter</taxon>
    </lineage>
</organism>
<comment type="similarity">
    <text evidence="1">Belongs to the metallo-dependent hydrolases superfamily. TatD-type hydrolase family.</text>
</comment>
<evidence type="ECO:0000313" key="6">
    <source>
        <dbReference type="Proteomes" id="UP000002417"/>
    </source>
</evidence>
<dbReference type="InterPro" id="IPR018228">
    <property type="entry name" value="DNase_TatD-rel_CS"/>
</dbReference>
<dbReference type="Pfam" id="PF01026">
    <property type="entry name" value="TatD_DNase"/>
    <property type="match status" value="1"/>
</dbReference>
<dbReference type="InterPro" id="IPR015991">
    <property type="entry name" value="TatD/YcfH-like"/>
</dbReference>
<keyword evidence="3 5" id="KW-0378">Hydrolase</keyword>
<keyword evidence="2 4" id="KW-0479">Metal-binding</keyword>
<name>A7INF7_XANP2</name>
<dbReference type="InterPro" id="IPR032466">
    <property type="entry name" value="Metal_Hydrolase"/>
</dbReference>
<evidence type="ECO:0000256" key="1">
    <source>
        <dbReference type="ARBA" id="ARBA00009275"/>
    </source>
</evidence>
<gene>
    <name evidence="5" type="ordered locus">Xaut_4330</name>
</gene>
<dbReference type="GO" id="GO:0005829">
    <property type="term" value="C:cytosol"/>
    <property type="evidence" value="ECO:0007669"/>
    <property type="project" value="TreeGrafter"/>
</dbReference>
<accession>A7INF7</accession>
<evidence type="ECO:0000313" key="5">
    <source>
        <dbReference type="EMBL" id="ABS69551.1"/>
    </source>
</evidence>
<dbReference type="EMBL" id="CP000781">
    <property type="protein sequence ID" value="ABS69551.1"/>
    <property type="molecule type" value="Genomic_DNA"/>
</dbReference>
<feature type="binding site" evidence="4">
    <location>
        <position position="141"/>
    </location>
    <ligand>
        <name>a divalent metal cation</name>
        <dbReference type="ChEBI" id="CHEBI:60240"/>
        <label>2</label>
    </ligand>
</feature>
<evidence type="ECO:0000256" key="4">
    <source>
        <dbReference type="PIRSR" id="PIRSR005902-1"/>
    </source>
</evidence>
<feature type="binding site" evidence="4">
    <location>
        <position position="21"/>
    </location>
    <ligand>
        <name>a divalent metal cation</name>
        <dbReference type="ChEBI" id="CHEBI:60240"/>
        <label>1</label>
    </ligand>
</feature>
<dbReference type="InterPro" id="IPR001130">
    <property type="entry name" value="TatD-like"/>
</dbReference>
<dbReference type="GO" id="GO:0046872">
    <property type="term" value="F:metal ion binding"/>
    <property type="evidence" value="ECO:0007669"/>
    <property type="project" value="UniProtKB-KW"/>
</dbReference>
<reference evidence="5 6" key="1">
    <citation type="submission" date="2007-07" db="EMBL/GenBank/DDBJ databases">
        <title>Complete sequence of chromosome of Xanthobacter autotrophicus Py2.</title>
        <authorList>
            <consortium name="US DOE Joint Genome Institute"/>
            <person name="Copeland A."/>
            <person name="Lucas S."/>
            <person name="Lapidus A."/>
            <person name="Barry K."/>
            <person name="Glavina del Rio T."/>
            <person name="Hammon N."/>
            <person name="Israni S."/>
            <person name="Dalin E."/>
            <person name="Tice H."/>
            <person name="Pitluck S."/>
            <person name="Sims D."/>
            <person name="Brettin T."/>
            <person name="Bruce D."/>
            <person name="Detter J.C."/>
            <person name="Han C."/>
            <person name="Tapia R."/>
            <person name="Brainard J."/>
            <person name="Schmutz J."/>
            <person name="Larimer F."/>
            <person name="Land M."/>
            <person name="Hauser L."/>
            <person name="Kyrpides N."/>
            <person name="Kim E."/>
            <person name="Ensigns S.A."/>
            <person name="Richardson P."/>
        </authorList>
    </citation>
    <scope>NUCLEOTIDE SEQUENCE [LARGE SCALE GENOMIC DNA]</scope>
    <source>
        <strain evidence="6">ATCC BAA-1158 / Py2</strain>
    </source>
</reference>
<evidence type="ECO:0000256" key="3">
    <source>
        <dbReference type="ARBA" id="ARBA00022801"/>
    </source>
</evidence>
<dbReference type="PIRSF" id="PIRSF005902">
    <property type="entry name" value="DNase_TatD"/>
    <property type="match status" value="1"/>
</dbReference>
<dbReference type="HOGENOM" id="CLU_031506_4_2_5"/>
<protein>
    <submittedName>
        <fullName evidence="5">Hydrolase, TatD family</fullName>
    </submittedName>
</protein>
<sequence>MRLCEADLSNVNAMLVDSHCHLDFPDFAAELPDVVARAGAAGVSHLVTISTRVRRFPQILAIAERFDQVSCSVGTHPHQAAEELDVTLGEIVALSRHPKVVAIGEAGLDYHYDTSPRDAQEQGFRTHIAAARETGLPLVIHAREADEDVAAILEEESARGAFPFLLHCFTAGPDLARRALALGGYISFSGVVTFKKSEDLRAIAAIVPADRILVETDSPFLAPTPYRGKRNEPSFVRETAKVLAEARGEAFEDFAQATTRNFFTLFSKAKSQP</sequence>
<dbReference type="STRING" id="78245.Xaut_4330"/>
<feature type="binding site" evidence="4">
    <location>
        <position position="19"/>
    </location>
    <ligand>
        <name>a divalent metal cation</name>
        <dbReference type="ChEBI" id="CHEBI:60240"/>
        <label>1</label>
    </ligand>
</feature>